<dbReference type="Proteomes" id="UP001494902">
    <property type="component" value="Unassembled WGS sequence"/>
</dbReference>
<dbReference type="EMBL" id="JBEDNQ010000008">
    <property type="protein sequence ID" value="MEQ3552728.1"/>
    <property type="molecule type" value="Genomic_DNA"/>
</dbReference>
<dbReference type="RefSeq" id="WP_349299798.1">
    <property type="nucleotide sequence ID" value="NZ_JBEDNQ010000008.1"/>
</dbReference>
<proteinExistence type="predicted"/>
<sequence>MTVPDRADTTGWPVPAGDELGDAGRVTRVERAVRVRAASRTVGVTGGSR</sequence>
<comment type="caution">
    <text evidence="2">The sequence shown here is derived from an EMBL/GenBank/DDBJ whole genome shotgun (WGS) entry which is preliminary data.</text>
</comment>
<feature type="region of interest" description="Disordered" evidence="1">
    <location>
        <begin position="1"/>
        <end position="21"/>
    </location>
</feature>
<organism evidence="2 3">
    <name type="scientific">Pseudonocardia nematodicida</name>
    <dbReference type="NCBI Taxonomy" id="1206997"/>
    <lineage>
        <taxon>Bacteria</taxon>
        <taxon>Bacillati</taxon>
        <taxon>Actinomycetota</taxon>
        <taxon>Actinomycetes</taxon>
        <taxon>Pseudonocardiales</taxon>
        <taxon>Pseudonocardiaceae</taxon>
        <taxon>Pseudonocardia</taxon>
    </lineage>
</organism>
<evidence type="ECO:0000313" key="2">
    <source>
        <dbReference type="EMBL" id="MEQ3552728.1"/>
    </source>
</evidence>
<keyword evidence="3" id="KW-1185">Reference proteome</keyword>
<reference evidence="2 3" key="1">
    <citation type="submission" date="2024-03" db="EMBL/GenBank/DDBJ databases">
        <title>Draft genome sequence of Pseudonocardia nematodicida JCM 31783.</title>
        <authorList>
            <person name="Butdee W."/>
            <person name="Duangmal K."/>
        </authorList>
    </citation>
    <scope>NUCLEOTIDE SEQUENCE [LARGE SCALE GENOMIC DNA]</scope>
    <source>
        <strain evidence="2 3">JCM 31783</strain>
    </source>
</reference>
<evidence type="ECO:0000313" key="3">
    <source>
        <dbReference type="Proteomes" id="UP001494902"/>
    </source>
</evidence>
<accession>A0ABV1KE36</accession>
<gene>
    <name evidence="2" type="ORF">WIS52_19840</name>
</gene>
<protein>
    <submittedName>
        <fullName evidence="2">Uncharacterized protein</fullName>
    </submittedName>
</protein>
<name>A0ABV1KE36_9PSEU</name>
<evidence type="ECO:0000256" key="1">
    <source>
        <dbReference type="SAM" id="MobiDB-lite"/>
    </source>
</evidence>